<keyword evidence="3" id="KW-1185">Reference proteome</keyword>
<evidence type="ECO:0000313" key="1">
    <source>
        <dbReference type="EMBL" id="CAI0551172.1"/>
    </source>
</evidence>
<accession>A0AAV0R270</accession>
<protein>
    <submittedName>
        <fullName evidence="2">Uncharacterized protein</fullName>
    </submittedName>
</protein>
<gene>
    <name evidence="1" type="ORF">LITE_LOCUS45846</name>
    <name evidence="2" type="ORF">LITE_LOCUS45938</name>
</gene>
<name>A0AAV0R270_9ROSI</name>
<comment type="caution">
    <text evidence="2">The sequence shown here is derived from an EMBL/GenBank/DDBJ whole genome shotgun (WGS) entry which is preliminary data.</text>
</comment>
<proteinExistence type="predicted"/>
<dbReference type="EMBL" id="CAMGYJ010000010">
    <property type="protein sequence ID" value="CAI0551366.1"/>
    <property type="molecule type" value="Genomic_DNA"/>
</dbReference>
<evidence type="ECO:0000313" key="3">
    <source>
        <dbReference type="Proteomes" id="UP001154282"/>
    </source>
</evidence>
<sequence length="85" mass="9198">MGRSSPWIQRSAGGFCSRLAGTSAMELSRETLFLARGVALLTTIAEPELRPTPTPVAAAPLPGAEAKKVKKDWNFLFFFLITSCL</sequence>
<dbReference type="AlphaFoldDB" id="A0AAV0R270"/>
<reference evidence="2" key="1">
    <citation type="submission" date="2022-08" db="EMBL/GenBank/DDBJ databases">
        <authorList>
            <person name="Gutierrez-Valencia J."/>
        </authorList>
    </citation>
    <scope>NUCLEOTIDE SEQUENCE</scope>
</reference>
<organism evidence="2 3">
    <name type="scientific">Linum tenue</name>
    <dbReference type="NCBI Taxonomy" id="586396"/>
    <lineage>
        <taxon>Eukaryota</taxon>
        <taxon>Viridiplantae</taxon>
        <taxon>Streptophyta</taxon>
        <taxon>Embryophyta</taxon>
        <taxon>Tracheophyta</taxon>
        <taxon>Spermatophyta</taxon>
        <taxon>Magnoliopsida</taxon>
        <taxon>eudicotyledons</taxon>
        <taxon>Gunneridae</taxon>
        <taxon>Pentapetalae</taxon>
        <taxon>rosids</taxon>
        <taxon>fabids</taxon>
        <taxon>Malpighiales</taxon>
        <taxon>Linaceae</taxon>
        <taxon>Linum</taxon>
    </lineage>
</organism>
<evidence type="ECO:0000313" key="2">
    <source>
        <dbReference type="EMBL" id="CAI0551366.1"/>
    </source>
</evidence>
<dbReference type="Proteomes" id="UP001154282">
    <property type="component" value="Unassembled WGS sequence"/>
</dbReference>
<dbReference type="EMBL" id="CAMGYJ010000010">
    <property type="protein sequence ID" value="CAI0551172.1"/>
    <property type="molecule type" value="Genomic_DNA"/>
</dbReference>